<evidence type="ECO:0000313" key="1">
    <source>
        <dbReference type="EMBL" id="GHI15132.1"/>
    </source>
</evidence>
<comment type="caution">
    <text evidence="1">The sequence shown here is derived from an EMBL/GenBank/DDBJ whole genome shotgun (WGS) entry which is preliminary data.</text>
</comment>
<sequence length="325" mass="35271">MLNGVCHARFASGMGSAPPVERPALLVREPRRLLRRRGPMGSAAVGSAPAGEDSATAVVASLVSVRDEGGVLSTGWASLRADTSRMPEEQTASIPPEPLLQVIVNLARFHREHEQFYAQAPLRQAGELQARSRALKSLADRWSVTDVGESAGNAFAGAEDLNAPGLVAESGILFMEGADEPVELQRLKRDVREIAEDSEQTGIWLAHAMEQAWEAVGLLAAYPVLADLLGERHRIVANDWQSAGLLALVAHLLRRSIDLLDRVKFSPAALRADLGSQRNAPAYLFSASELLDRAADLLAESATLVRDNERRWRVFGARVRRLPSD</sequence>
<evidence type="ECO:0000313" key="2">
    <source>
        <dbReference type="Proteomes" id="UP000660554"/>
    </source>
</evidence>
<proteinExistence type="predicted"/>
<organism evidence="1 2">
    <name type="scientific">Streptomyces virginiae</name>
    <name type="common">Streptomyces cinnamonensis</name>
    <dbReference type="NCBI Taxonomy" id="1961"/>
    <lineage>
        <taxon>Bacteria</taxon>
        <taxon>Bacillati</taxon>
        <taxon>Actinomycetota</taxon>
        <taxon>Actinomycetes</taxon>
        <taxon>Kitasatosporales</taxon>
        <taxon>Streptomycetaceae</taxon>
        <taxon>Streptomyces</taxon>
    </lineage>
</organism>
<dbReference type="Proteomes" id="UP000660554">
    <property type="component" value="Unassembled WGS sequence"/>
</dbReference>
<reference evidence="2" key="1">
    <citation type="submission" date="2020-09" db="EMBL/GenBank/DDBJ databases">
        <title>Whole genome shotgun sequence of Streptomyces cinnamonensis NBRC 15873.</title>
        <authorList>
            <person name="Komaki H."/>
            <person name="Tamura T."/>
        </authorList>
    </citation>
    <scope>NUCLEOTIDE SEQUENCE [LARGE SCALE GENOMIC DNA]</scope>
    <source>
        <strain evidence="2">NBRC 15873</strain>
    </source>
</reference>
<protein>
    <submittedName>
        <fullName evidence="1">Uncharacterized protein</fullName>
    </submittedName>
</protein>
<name>A0ABQ3NQS9_STRVG</name>
<dbReference type="EMBL" id="BNDV01000010">
    <property type="protein sequence ID" value="GHI15132.1"/>
    <property type="molecule type" value="Genomic_DNA"/>
</dbReference>
<keyword evidence="2" id="KW-1185">Reference proteome</keyword>
<gene>
    <name evidence="1" type="ORF">Scinn_45950</name>
</gene>
<accession>A0ABQ3NQS9</accession>